<evidence type="ECO:0000313" key="2">
    <source>
        <dbReference type="EMBL" id="MBD2315407.1"/>
    </source>
</evidence>
<gene>
    <name evidence="2" type="ORF">H6G05_00910</name>
</gene>
<dbReference type="InterPro" id="IPR041698">
    <property type="entry name" value="Methyltransf_25"/>
</dbReference>
<dbReference type="GO" id="GO:0032259">
    <property type="term" value="P:methylation"/>
    <property type="evidence" value="ECO:0007669"/>
    <property type="project" value="UniProtKB-KW"/>
</dbReference>
<feature type="domain" description="Methyltransferase" evidence="1">
    <location>
        <begin position="81"/>
        <end position="177"/>
    </location>
</feature>
<dbReference type="SUPFAM" id="SSF53335">
    <property type="entry name" value="S-adenosyl-L-methionine-dependent methyltransferases"/>
    <property type="match status" value="1"/>
</dbReference>
<dbReference type="InterPro" id="IPR029063">
    <property type="entry name" value="SAM-dependent_MTases_sf"/>
</dbReference>
<dbReference type="RefSeq" id="WP_190575456.1">
    <property type="nucleotide sequence ID" value="NZ_CAWPQU010000001.1"/>
</dbReference>
<organism evidence="2 3">
    <name type="scientific">Phormidium tenue FACHB-1050</name>
    <dbReference type="NCBI Taxonomy" id="2692857"/>
    <lineage>
        <taxon>Bacteria</taxon>
        <taxon>Bacillati</taxon>
        <taxon>Cyanobacteriota</taxon>
        <taxon>Cyanophyceae</taxon>
        <taxon>Oscillatoriophycideae</taxon>
        <taxon>Oscillatoriales</taxon>
        <taxon>Oscillatoriaceae</taxon>
        <taxon>Phormidium</taxon>
    </lineage>
</organism>
<accession>A0ABR8C7B2</accession>
<dbReference type="GO" id="GO:0008168">
    <property type="term" value="F:methyltransferase activity"/>
    <property type="evidence" value="ECO:0007669"/>
    <property type="project" value="UniProtKB-KW"/>
</dbReference>
<sequence length="240" mass="27755">MEKLIKSIQSLFLPKSNAISAPISDDKEKIMYKQIQECRDTHDVLLGSDVTYFDLAEPAMDDQWNEYIYPNIKDCDLSICIDLASGHGRNTNKLREYAKEIHLVDVNKSCIDACKKRFGERDEKCAFFYYVNDGHTLKEISSHSIQFIYSWDAMVHFDKLVVKEYVKEFCRVLRSGGFGFVHHSNYGVINSSNEWMQNPGWRTNMTAQLFVEYCSEAGLKIVKQQLINNDLDCISIFCKP</sequence>
<reference evidence="2 3" key="1">
    <citation type="journal article" date="2020" name="ISME J.">
        <title>Comparative genomics reveals insights into cyanobacterial evolution and habitat adaptation.</title>
        <authorList>
            <person name="Chen M.Y."/>
            <person name="Teng W.K."/>
            <person name="Zhao L."/>
            <person name="Hu C.X."/>
            <person name="Zhou Y.K."/>
            <person name="Han B.P."/>
            <person name="Song L.R."/>
            <person name="Shu W.S."/>
        </authorList>
    </citation>
    <scope>NUCLEOTIDE SEQUENCE [LARGE SCALE GENOMIC DNA]</scope>
    <source>
        <strain evidence="2 3">FACHB-1050</strain>
    </source>
</reference>
<dbReference type="Pfam" id="PF13649">
    <property type="entry name" value="Methyltransf_25"/>
    <property type="match status" value="1"/>
</dbReference>
<evidence type="ECO:0000313" key="3">
    <source>
        <dbReference type="Proteomes" id="UP000618445"/>
    </source>
</evidence>
<dbReference type="EMBL" id="JACJQY010000001">
    <property type="protein sequence ID" value="MBD2315407.1"/>
    <property type="molecule type" value="Genomic_DNA"/>
</dbReference>
<evidence type="ECO:0000259" key="1">
    <source>
        <dbReference type="Pfam" id="PF13649"/>
    </source>
</evidence>
<keyword evidence="3" id="KW-1185">Reference proteome</keyword>
<keyword evidence="2" id="KW-0808">Transferase</keyword>
<dbReference type="Proteomes" id="UP000618445">
    <property type="component" value="Unassembled WGS sequence"/>
</dbReference>
<proteinExistence type="predicted"/>
<keyword evidence="2" id="KW-0489">Methyltransferase</keyword>
<comment type="caution">
    <text evidence="2">The sequence shown here is derived from an EMBL/GenBank/DDBJ whole genome shotgun (WGS) entry which is preliminary data.</text>
</comment>
<name>A0ABR8C7B2_9CYAN</name>
<dbReference type="Gene3D" id="3.40.50.150">
    <property type="entry name" value="Vaccinia Virus protein VP39"/>
    <property type="match status" value="1"/>
</dbReference>
<protein>
    <submittedName>
        <fullName evidence="2">Class I SAM-dependent methyltransferase</fullName>
    </submittedName>
</protein>